<protein>
    <submittedName>
        <fullName evidence="3">Putative acetyltransferase</fullName>
    </submittedName>
</protein>
<dbReference type="AlphaFoldDB" id="A0A450Z7N3"/>
<dbReference type="SUPFAM" id="SSF55729">
    <property type="entry name" value="Acyl-CoA N-acyltransferases (Nat)"/>
    <property type="match status" value="1"/>
</dbReference>
<evidence type="ECO:0000259" key="1">
    <source>
        <dbReference type="PROSITE" id="PS51186"/>
    </source>
</evidence>
<proteinExistence type="predicted"/>
<feature type="domain" description="N-acetyltransferase" evidence="1">
    <location>
        <begin position="1"/>
        <end position="156"/>
    </location>
</feature>
<dbReference type="GO" id="GO:0016747">
    <property type="term" value="F:acyltransferase activity, transferring groups other than amino-acyl groups"/>
    <property type="evidence" value="ECO:0007669"/>
    <property type="project" value="InterPro"/>
</dbReference>
<dbReference type="Pfam" id="PF00583">
    <property type="entry name" value="Acetyltransf_1"/>
    <property type="match status" value="1"/>
</dbReference>
<reference evidence="3" key="1">
    <citation type="submission" date="2019-02" db="EMBL/GenBank/DDBJ databases">
        <authorList>
            <person name="Gruber-Vodicka R. H."/>
            <person name="Seah K. B. B."/>
        </authorList>
    </citation>
    <scope>NUCLEOTIDE SEQUENCE</scope>
    <source>
        <strain evidence="3">BECK_S1320</strain>
        <strain evidence="2">BECK_S1321</strain>
    </source>
</reference>
<dbReference type="PROSITE" id="PS51186">
    <property type="entry name" value="GNAT"/>
    <property type="match status" value="1"/>
</dbReference>
<organism evidence="3">
    <name type="scientific">Candidatus Kentrum sp. SD</name>
    <dbReference type="NCBI Taxonomy" id="2126332"/>
    <lineage>
        <taxon>Bacteria</taxon>
        <taxon>Pseudomonadati</taxon>
        <taxon>Pseudomonadota</taxon>
        <taxon>Gammaproteobacteria</taxon>
        <taxon>Candidatus Kentrum</taxon>
    </lineage>
</organism>
<keyword evidence="3" id="KW-0808">Transferase</keyword>
<evidence type="ECO:0000313" key="3">
    <source>
        <dbReference type="EMBL" id="VFK49811.1"/>
    </source>
</evidence>
<dbReference type="Gene3D" id="3.40.630.30">
    <property type="match status" value="1"/>
</dbReference>
<dbReference type="CDD" id="cd04301">
    <property type="entry name" value="NAT_SF"/>
    <property type="match status" value="1"/>
</dbReference>
<name>A0A450Z7N3_9GAMM</name>
<gene>
    <name evidence="3" type="ORF">BECKSD772E_GA0070983_12443</name>
    <name evidence="2" type="ORF">BECKSD772F_GA0070984_12294</name>
</gene>
<dbReference type="InterPro" id="IPR016181">
    <property type="entry name" value="Acyl_CoA_acyltransferase"/>
</dbReference>
<accession>A0A450Z7N3</accession>
<dbReference type="EMBL" id="CAADFU010000244">
    <property type="protein sequence ID" value="VFK49811.1"/>
    <property type="molecule type" value="Genomic_DNA"/>
</dbReference>
<dbReference type="EMBL" id="CAADFR010000229">
    <property type="protein sequence ID" value="VFK45469.1"/>
    <property type="molecule type" value="Genomic_DNA"/>
</dbReference>
<evidence type="ECO:0000313" key="2">
    <source>
        <dbReference type="EMBL" id="VFK45469.1"/>
    </source>
</evidence>
<sequence length="181" mass="19316">MNIRNTTKPDEPAIRQAHEAAFGPLEGRTIGDLAAALLHDPAARPLISLFACSGSTPIGHALFTSVRILGPDESPTSCILAPLAVLPDRQRQGIGTQLVRGGLAMLAKSGCELVFVLGHPGYYPRFGFQPAGRLGFSAPYPIPEKNADAWMLLALSRGLLGNTSGAVRCAESLNKPEYWRE</sequence>
<dbReference type="InterPro" id="IPR000182">
    <property type="entry name" value="GNAT_dom"/>
</dbReference>